<comment type="caution">
    <text evidence="1">The sequence shown here is derived from an EMBL/GenBank/DDBJ whole genome shotgun (WGS) entry which is preliminary data.</text>
</comment>
<keyword evidence="2" id="KW-1185">Reference proteome</keyword>
<reference evidence="1 2" key="1">
    <citation type="journal article" date="2024" name="Ann. Entomol. Soc. Am.">
        <title>Genomic analyses of the southern and eastern yellowjacket wasps (Hymenoptera: Vespidae) reveal evolutionary signatures of social life.</title>
        <authorList>
            <person name="Catto M.A."/>
            <person name="Caine P.B."/>
            <person name="Orr S.E."/>
            <person name="Hunt B.G."/>
            <person name="Goodisman M.A.D."/>
        </authorList>
    </citation>
    <scope>NUCLEOTIDE SEQUENCE [LARGE SCALE GENOMIC DNA]</scope>
    <source>
        <strain evidence="1">232</strain>
        <tissue evidence="1">Head and thorax</tissue>
    </source>
</reference>
<dbReference type="Proteomes" id="UP001607303">
    <property type="component" value="Unassembled WGS sequence"/>
</dbReference>
<organism evidence="1 2">
    <name type="scientific">Vespula maculifrons</name>
    <name type="common">Eastern yellow jacket</name>
    <name type="synonym">Wasp</name>
    <dbReference type="NCBI Taxonomy" id="7453"/>
    <lineage>
        <taxon>Eukaryota</taxon>
        <taxon>Metazoa</taxon>
        <taxon>Ecdysozoa</taxon>
        <taxon>Arthropoda</taxon>
        <taxon>Hexapoda</taxon>
        <taxon>Insecta</taxon>
        <taxon>Pterygota</taxon>
        <taxon>Neoptera</taxon>
        <taxon>Endopterygota</taxon>
        <taxon>Hymenoptera</taxon>
        <taxon>Apocrita</taxon>
        <taxon>Aculeata</taxon>
        <taxon>Vespoidea</taxon>
        <taxon>Vespidae</taxon>
        <taxon>Vespinae</taxon>
        <taxon>Vespula</taxon>
    </lineage>
</organism>
<gene>
    <name evidence="1" type="ORF">V1477_021350</name>
</gene>
<evidence type="ECO:0000313" key="2">
    <source>
        <dbReference type="Proteomes" id="UP001607303"/>
    </source>
</evidence>
<dbReference type="AlphaFoldDB" id="A0ABD2AHJ1"/>
<proteinExistence type="predicted"/>
<dbReference type="EMBL" id="JAYRBN010000119">
    <property type="protein sequence ID" value="KAL2719856.1"/>
    <property type="molecule type" value="Genomic_DNA"/>
</dbReference>
<name>A0ABD2AHJ1_VESMC</name>
<accession>A0ABD2AHJ1</accession>
<protein>
    <submittedName>
        <fullName evidence="1">U4/U6 small nuclear ribonucleoprotein Prp31-like</fullName>
    </submittedName>
</protein>
<sequence>MLILSSADKLKDMEDKCNSGESHGAKTKEPDFLLTSNTYKSIKEDEYLESRASFVGPSLSVTIRVSKPPKIIGFICHSIILLETPSDLRRDTTRLATAKGASIACVDASHKRKNGHFGQSRTNGPDFLSPNTLLCIKERPSLSVTIGVLKLAKIIRVAGDKLAFSKVTNTINHLYGNGVMYIRN</sequence>
<evidence type="ECO:0000313" key="1">
    <source>
        <dbReference type="EMBL" id="KAL2719856.1"/>
    </source>
</evidence>